<dbReference type="PANTHER" id="PTHR30543">
    <property type="entry name" value="CHROMATE REDUCTASE"/>
    <property type="match status" value="1"/>
</dbReference>
<gene>
    <name evidence="2" type="ORF">CWE10_14245</name>
</gene>
<evidence type="ECO:0000259" key="1">
    <source>
        <dbReference type="Pfam" id="PF03358"/>
    </source>
</evidence>
<comment type="caution">
    <text evidence="2">The sequence shown here is derived from an EMBL/GenBank/DDBJ whole genome shotgun (WGS) entry which is preliminary data.</text>
</comment>
<dbReference type="InterPro" id="IPR029039">
    <property type="entry name" value="Flavoprotein-like_sf"/>
</dbReference>
<dbReference type="Proteomes" id="UP000732377">
    <property type="component" value="Unassembled WGS sequence"/>
</dbReference>
<evidence type="ECO:0000313" key="2">
    <source>
        <dbReference type="EMBL" id="MBY6277343.1"/>
    </source>
</evidence>
<dbReference type="InterPro" id="IPR050712">
    <property type="entry name" value="NAD(P)H-dep_reductase"/>
</dbReference>
<proteinExistence type="predicted"/>
<protein>
    <submittedName>
        <fullName evidence="2">NADPH-dependent FMN reductase</fullName>
    </submittedName>
</protein>
<sequence>MDVRVAILVGSLRADSFNMQLARTICERYRDRMEAEILDIGTLPHFDQDAEQDPPPAVADFKRRIREADGVIIVTPEYNWSVPGVLKNALDWASRVDKVFIGKPVMIAGATPGMLGTVRAQLHLREILSSPGLQARVLPPGGNEVLVSLAPQKFAGGRLVDEATLSFLDGVVDKFIAFIASP</sequence>
<reference evidence="2" key="1">
    <citation type="submission" date="2017-11" db="EMBL/GenBank/DDBJ databases">
        <title>Three new genomes from thermophilic consortium.</title>
        <authorList>
            <person name="Quaggio R."/>
            <person name="Amgarten D."/>
            <person name="Setubal J.C."/>
        </authorList>
    </citation>
    <scope>NUCLEOTIDE SEQUENCE</scope>
    <source>
        <strain evidence="2">ZCTH01-B2</strain>
    </source>
</reference>
<name>A0A953LHJ4_SYMTR</name>
<dbReference type="EMBL" id="PIUK01000167">
    <property type="protein sequence ID" value="MBY6277343.1"/>
    <property type="molecule type" value="Genomic_DNA"/>
</dbReference>
<organism evidence="2 3">
    <name type="scientific">Symbiobacterium thermophilum</name>
    <dbReference type="NCBI Taxonomy" id="2734"/>
    <lineage>
        <taxon>Bacteria</taxon>
        <taxon>Bacillati</taxon>
        <taxon>Bacillota</taxon>
        <taxon>Clostridia</taxon>
        <taxon>Eubacteriales</taxon>
        <taxon>Symbiobacteriaceae</taxon>
        <taxon>Symbiobacterium</taxon>
    </lineage>
</organism>
<dbReference type="InterPro" id="IPR005025">
    <property type="entry name" value="FMN_Rdtase-like_dom"/>
</dbReference>
<accession>A0A953LHJ4</accession>
<dbReference type="GO" id="GO:0016491">
    <property type="term" value="F:oxidoreductase activity"/>
    <property type="evidence" value="ECO:0007669"/>
    <property type="project" value="InterPro"/>
</dbReference>
<evidence type="ECO:0000313" key="3">
    <source>
        <dbReference type="Proteomes" id="UP000732377"/>
    </source>
</evidence>
<feature type="domain" description="NADPH-dependent FMN reductase-like" evidence="1">
    <location>
        <begin position="4"/>
        <end position="140"/>
    </location>
</feature>
<dbReference type="Gene3D" id="3.40.50.360">
    <property type="match status" value="1"/>
</dbReference>
<dbReference type="GO" id="GO:0010181">
    <property type="term" value="F:FMN binding"/>
    <property type="evidence" value="ECO:0007669"/>
    <property type="project" value="TreeGrafter"/>
</dbReference>
<dbReference type="AlphaFoldDB" id="A0A953LHJ4"/>
<dbReference type="Pfam" id="PF03358">
    <property type="entry name" value="FMN_red"/>
    <property type="match status" value="1"/>
</dbReference>
<dbReference type="GO" id="GO:0005829">
    <property type="term" value="C:cytosol"/>
    <property type="evidence" value="ECO:0007669"/>
    <property type="project" value="TreeGrafter"/>
</dbReference>
<dbReference type="PANTHER" id="PTHR30543:SF21">
    <property type="entry name" value="NAD(P)H-DEPENDENT FMN REDUCTASE LOT6"/>
    <property type="match status" value="1"/>
</dbReference>
<dbReference type="RefSeq" id="WP_273380548.1">
    <property type="nucleotide sequence ID" value="NZ_JACSIR010000093.1"/>
</dbReference>
<dbReference type="SUPFAM" id="SSF52218">
    <property type="entry name" value="Flavoproteins"/>
    <property type="match status" value="1"/>
</dbReference>